<evidence type="ECO:0000256" key="5">
    <source>
        <dbReference type="SAM" id="MobiDB-lite"/>
    </source>
</evidence>
<name>A0A7J5B4R1_9MICO</name>
<dbReference type="OrthoDB" id="5122936at2"/>
<dbReference type="AlphaFoldDB" id="A0A7J5B4R1"/>
<evidence type="ECO:0000259" key="7">
    <source>
        <dbReference type="Pfam" id="PF05154"/>
    </source>
</evidence>
<feature type="domain" description="TM2" evidence="7">
    <location>
        <begin position="76"/>
        <end position="121"/>
    </location>
</feature>
<keyword evidence="4 6" id="KW-0472">Membrane</keyword>
<evidence type="ECO:0000256" key="4">
    <source>
        <dbReference type="ARBA" id="ARBA00023136"/>
    </source>
</evidence>
<dbReference type="PANTHER" id="PTHR21016:SF25">
    <property type="entry name" value="TM2 DOMAIN-CONTAINING PROTEIN DDB_G0277895-RELATED"/>
    <property type="match status" value="1"/>
</dbReference>
<dbReference type="InterPro" id="IPR050932">
    <property type="entry name" value="TM2D1-3-like"/>
</dbReference>
<protein>
    <submittedName>
        <fullName evidence="9">NINE protein</fullName>
    </submittedName>
</protein>
<evidence type="ECO:0000256" key="3">
    <source>
        <dbReference type="ARBA" id="ARBA00022989"/>
    </source>
</evidence>
<comment type="subcellular location">
    <subcellularLocation>
        <location evidence="1">Membrane</location>
        <topology evidence="1">Multi-pass membrane protein</topology>
    </subcellularLocation>
</comment>
<sequence>MSLVPSDPYASQPEDDAFRSSNTNHGPSSPAAGWYPDPTGRQRYWDGAQWGHYAPTQAPAANAPVLYQQTVVVSGGKEVGITYVLAIFLGGLGIHNFYLGRTGIAITQLVLYLVGFATSWLGIGLLLILGVAIWVIVDLFLIPQFVREANARLAGAGAYTANQGYGPAGGGGQYPGQY</sequence>
<evidence type="ECO:0000313" key="10">
    <source>
        <dbReference type="Proteomes" id="UP000490386"/>
    </source>
</evidence>
<dbReference type="RefSeq" id="WP_151422119.1">
    <property type="nucleotide sequence ID" value="NZ_WBJX01000001.1"/>
</dbReference>
<dbReference type="Proteomes" id="UP000490386">
    <property type="component" value="Unassembled WGS sequence"/>
</dbReference>
<feature type="region of interest" description="Disordered" evidence="5">
    <location>
        <begin position="1"/>
        <end position="36"/>
    </location>
</feature>
<comment type="caution">
    <text evidence="9">The sequence shown here is derived from an EMBL/GenBank/DDBJ whole genome shotgun (WGS) entry which is preliminary data.</text>
</comment>
<keyword evidence="2 6" id="KW-0812">Transmembrane</keyword>
<dbReference type="Pfam" id="PF10708">
    <property type="entry name" value="DUF2510"/>
    <property type="match status" value="1"/>
</dbReference>
<keyword evidence="10" id="KW-1185">Reference proteome</keyword>
<dbReference type="InterPro" id="IPR018929">
    <property type="entry name" value="DUF2510"/>
</dbReference>
<keyword evidence="3 6" id="KW-1133">Transmembrane helix</keyword>
<accession>A0A7J5B4R1</accession>
<dbReference type="InterPro" id="IPR007829">
    <property type="entry name" value="TM2"/>
</dbReference>
<evidence type="ECO:0000256" key="1">
    <source>
        <dbReference type="ARBA" id="ARBA00004141"/>
    </source>
</evidence>
<evidence type="ECO:0000259" key="8">
    <source>
        <dbReference type="Pfam" id="PF10708"/>
    </source>
</evidence>
<evidence type="ECO:0000256" key="2">
    <source>
        <dbReference type="ARBA" id="ARBA00022692"/>
    </source>
</evidence>
<dbReference type="Pfam" id="PF05154">
    <property type="entry name" value="TM2"/>
    <property type="match status" value="1"/>
</dbReference>
<dbReference type="GO" id="GO:0016020">
    <property type="term" value="C:membrane"/>
    <property type="evidence" value="ECO:0007669"/>
    <property type="project" value="UniProtKB-SubCell"/>
</dbReference>
<dbReference type="EMBL" id="WBJX01000001">
    <property type="protein sequence ID" value="KAB1639097.1"/>
    <property type="molecule type" value="Genomic_DNA"/>
</dbReference>
<evidence type="ECO:0000256" key="6">
    <source>
        <dbReference type="SAM" id="Phobius"/>
    </source>
</evidence>
<feature type="transmembrane region" description="Helical" evidence="6">
    <location>
        <begin position="110"/>
        <end position="137"/>
    </location>
</feature>
<feature type="domain" description="DUF2510" evidence="8">
    <location>
        <begin position="32"/>
        <end position="61"/>
    </location>
</feature>
<dbReference type="PANTHER" id="PTHR21016">
    <property type="entry name" value="BETA-AMYLOID BINDING PROTEIN-RELATED"/>
    <property type="match status" value="1"/>
</dbReference>
<feature type="transmembrane region" description="Helical" evidence="6">
    <location>
        <begin position="80"/>
        <end position="98"/>
    </location>
</feature>
<organism evidence="9 10">
    <name type="scientific">Pseudoclavibacter terrae</name>
    <dbReference type="NCBI Taxonomy" id="1530195"/>
    <lineage>
        <taxon>Bacteria</taxon>
        <taxon>Bacillati</taxon>
        <taxon>Actinomycetota</taxon>
        <taxon>Actinomycetes</taxon>
        <taxon>Micrococcales</taxon>
        <taxon>Microbacteriaceae</taxon>
        <taxon>Pseudoclavibacter</taxon>
    </lineage>
</organism>
<evidence type="ECO:0000313" key="9">
    <source>
        <dbReference type="EMBL" id="KAB1639097.1"/>
    </source>
</evidence>
<reference evidence="9 10" key="1">
    <citation type="submission" date="2019-09" db="EMBL/GenBank/DDBJ databases">
        <title>Phylogeny of genus Pseudoclavibacter and closely related genus.</title>
        <authorList>
            <person name="Li Y."/>
        </authorList>
    </citation>
    <scope>NUCLEOTIDE SEQUENCE [LARGE SCALE GENOMIC DNA]</scope>
    <source>
        <strain evidence="9 10">THG-MD12</strain>
    </source>
</reference>
<proteinExistence type="predicted"/>
<gene>
    <name evidence="9" type="ORF">F8O03_01755</name>
</gene>